<dbReference type="PANTHER" id="PTHR47320:SF1">
    <property type="entry name" value="BIFUNCTIONAL URIDYLYLTRANSFERASE_URIDYLYL-REMOVING ENZYME"/>
    <property type="match status" value="1"/>
</dbReference>
<keyword evidence="5 7" id="KW-0460">Magnesium</keyword>
<dbReference type="SUPFAM" id="SSF81301">
    <property type="entry name" value="Nucleotidyltransferase"/>
    <property type="match status" value="1"/>
</dbReference>
<dbReference type="InterPro" id="IPR045865">
    <property type="entry name" value="ACT-like_dom_sf"/>
</dbReference>
<evidence type="ECO:0000313" key="10">
    <source>
        <dbReference type="EMBL" id="ACN13798.1"/>
    </source>
</evidence>
<dbReference type="HAMAP" id="MF_00277">
    <property type="entry name" value="PII_uridylyl_transf"/>
    <property type="match status" value="1"/>
</dbReference>
<dbReference type="SUPFAM" id="SSF109604">
    <property type="entry name" value="HD-domain/PDEase-like"/>
    <property type="match status" value="1"/>
</dbReference>
<dbReference type="SMART" id="SM00471">
    <property type="entry name" value="HDc"/>
    <property type="match status" value="1"/>
</dbReference>
<comment type="function">
    <text evidence="7">Modifies, by uridylylation and deuridylylation, the PII regulatory proteins (GlnB and homologs), in response to the nitrogen status of the cell that GlnD senses through the glutamine level. Under low glutamine levels, catalyzes the conversion of the PII proteins and UTP to PII-UMP and PPi, while under higher glutamine levels, GlnD hydrolyzes PII-UMP to PII and UMP (deuridylylation). Thus, controls uridylylation state and activity of the PII proteins, and plays an important role in the regulation of nitrogen assimilation and metabolism.</text>
</comment>
<dbReference type="PANTHER" id="PTHR47320">
    <property type="entry name" value="BIFUNCTIONAL URIDYLYLTRANSFERASE/URIDYLYL-REMOVING ENZYME"/>
    <property type="match status" value="1"/>
</dbReference>
<keyword evidence="4 7" id="KW-0378">Hydrolase</keyword>
<comment type="caution">
    <text evidence="7">Lacks conserved residue(s) required for the propagation of feature annotation.</text>
</comment>
<evidence type="ECO:0000259" key="9">
    <source>
        <dbReference type="PROSITE" id="PS51831"/>
    </source>
</evidence>
<keyword evidence="6 7" id="KW-0511">Multifunctional enzyme</keyword>
<dbReference type="InterPro" id="IPR043519">
    <property type="entry name" value="NT_sf"/>
</dbReference>
<gene>
    <name evidence="7 10" type="primary">glnD</name>
    <name evidence="10" type="ordered locus">HRM2_06840</name>
</gene>
<dbReference type="OrthoDB" id="9758038at2"/>
<comment type="activity regulation">
    <text evidence="7">Uridylyltransferase (UTase) activity is inhibited by glutamine, while glutamine activates uridylyl-removing (UR) activity.</text>
</comment>
<evidence type="ECO:0000256" key="7">
    <source>
        <dbReference type="HAMAP-Rule" id="MF_00277"/>
    </source>
</evidence>
<dbReference type="CDD" id="cd00077">
    <property type="entry name" value="HDc"/>
    <property type="match status" value="1"/>
</dbReference>
<evidence type="ECO:0000259" key="8">
    <source>
        <dbReference type="PROSITE" id="PS51671"/>
    </source>
</evidence>
<dbReference type="RefSeq" id="WP_012663046.1">
    <property type="nucleotide sequence ID" value="NC_012108.1"/>
</dbReference>
<dbReference type="GO" id="GO:0006808">
    <property type="term" value="P:regulation of nitrogen utilization"/>
    <property type="evidence" value="ECO:0007669"/>
    <property type="project" value="UniProtKB-UniRule"/>
</dbReference>
<comment type="similarity">
    <text evidence="7">Belongs to the GlnD family.</text>
</comment>
<dbReference type="InterPro" id="IPR002912">
    <property type="entry name" value="ACT_dom"/>
</dbReference>
<dbReference type="STRING" id="177437.HRM2_06840"/>
<dbReference type="PROSITE" id="PS51831">
    <property type="entry name" value="HD"/>
    <property type="match status" value="1"/>
</dbReference>
<dbReference type="InterPro" id="IPR005105">
    <property type="entry name" value="GlnD_Uridyltrans_N"/>
</dbReference>
<dbReference type="InterPro" id="IPR013546">
    <property type="entry name" value="PII_UdlTrfase/GS_AdlTrfase"/>
</dbReference>
<dbReference type="InterPro" id="IPR003607">
    <property type="entry name" value="HD/PDEase_dom"/>
</dbReference>
<feature type="region of interest" description="Uridylyltransferase" evidence="7">
    <location>
        <begin position="1"/>
        <end position="324"/>
    </location>
</feature>
<dbReference type="eggNOG" id="COG2844">
    <property type="taxonomic scope" value="Bacteria"/>
</dbReference>
<keyword evidence="1 7" id="KW-0808">Transferase</keyword>
<feature type="domain" description="HD" evidence="9">
    <location>
        <begin position="442"/>
        <end position="559"/>
    </location>
</feature>
<organism evidence="10 11">
    <name type="scientific">Desulforapulum autotrophicum (strain ATCC 43914 / DSM 3382 / VKM B-1955 / HRM2)</name>
    <name type="common">Desulfobacterium autotrophicum</name>
    <dbReference type="NCBI Taxonomy" id="177437"/>
    <lineage>
        <taxon>Bacteria</taxon>
        <taxon>Pseudomonadati</taxon>
        <taxon>Thermodesulfobacteriota</taxon>
        <taxon>Desulfobacteria</taxon>
        <taxon>Desulfobacterales</taxon>
        <taxon>Desulfobacteraceae</taxon>
        <taxon>Desulforapulum</taxon>
    </lineage>
</organism>
<dbReference type="GO" id="GO:0008773">
    <property type="term" value="F:[protein-PII] uridylyltransferase activity"/>
    <property type="evidence" value="ECO:0007669"/>
    <property type="project" value="UniProtKB-UniRule"/>
</dbReference>
<dbReference type="KEGG" id="dat:HRM2_06840"/>
<accession>C0QJ08</accession>
<dbReference type="InterPro" id="IPR010043">
    <property type="entry name" value="UTase/UR"/>
</dbReference>
<protein>
    <recommendedName>
        <fullName evidence="7">Bifunctional uridylyltransferase/uridylyl-removing enzyme</fullName>
        <shortName evidence="7">UTase/UR</shortName>
    </recommendedName>
    <alternativeName>
        <fullName evidence="7">Bifunctional [protein-PII] modification enzyme</fullName>
    </alternativeName>
    <alternativeName>
        <fullName evidence="7">Bifunctional nitrogen sensor protein</fullName>
    </alternativeName>
    <domain>
        <recommendedName>
            <fullName evidence="7">[Protein-PII] uridylyltransferase</fullName>
            <shortName evidence="7">PII uridylyltransferase</shortName>
            <shortName evidence="7">UTase</shortName>
            <ecNumber evidence="7">2.7.7.59</ecNumber>
        </recommendedName>
    </domain>
    <domain>
        <recommendedName>
            <fullName evidence="7">[Protein-PII]-UMP uridylyl-removing enzyme</fullName>
            <shortName evidence="7">UR</shortName>
            <ecNumber evidence="7">3.1.4.-</ecNumber>
        </recommendedName>
    </domain>
</protein>
<comment type="catalytic activity">
    <reaction evidence="7">
        <text>[protein-PII]-uridylyl-L-tyrosine + H2O = [protein-PII]-L-tyrosine + UMP + H(+)</text>
        <dbReference type="Rhea" id="RHEA:48600"/>
        <dbReference type="Rhea" id="RHEA-COMP:12147"/>
        <dbReference type="Rhea" id="RHEA-COMP:12148"/>
        <dbReference type="ChEBI" id="CHEBI:15377"/>
        <dbReference type="ChEBI" id="CHEBI:15378"/>
        <dbReference type="ChEBI" id="CHEBI:46858"/>
        <dbReference type="ChEBI" id="CHEBI:57865"/>
        <dbReference type="ChEBI" id="CHEBI:90602"/>
    </reaction>
</comment>
<dbReference type="EC" id="2.7.7.59" evidence="7"/>
<proteinExistence type="inferred from homology"/>
<dbReference type="PIRSF" id="PIRSF006288">
    <property type="entry name" value="PII_uridyltransf"/>
    <property type="match status" value="1"/>
</dbReference>
<comment type="domain">
    <text evidence="7">Has four distinct domains: an N-terminal nucleotidyltransferase (NT) domain responsible for UTase activity, a central HD domain that encodes UR activity, and two C-terminal ACT domains that seem to have a role in glutamine sensing.</text>
</comment>
<dbReference type="SUPFAM" id="SSF81593">
    <property type="entry name" value="Nucleotidyltransferase substrate binding subunit/domain"/>
    <property type="match status" value="1"/>
</dbReference>
<dbReference type="GO" id="GO:0008081">
    <property type="term" value="F:phosphoric diester hydrolase activity"/>
    <property type="evidence" value="ECO:0007669"/>
    <property type="project" value="UniProtKB-UniRule"/>
</dbReference>
<dbReference type="AlphaFoldDB" id="C0QJ08"/>
<dbReference type="PROSITE" id="PS51671">
    <property type="entry name" value="ACT"/>
    <property type="match status" value="2"/>
</dbReference>
<evidence type="ECO:0000256" key="5">
    <source>
        <dbReference type="ARBA" id="ARBA00022842"/>
    </source>
</evidence>
<name>C0QJ08_DESAH</name>
<sequence>MDKLDSQQLIERRNVLVERFLKKRQPEFLVAFTQILDEYFQTVFTKSDAARTMLTNGNPVALIALGGYGRQEQCIHSDVDLLVLFEKKIPPNADDLIKELVYPLWDARLETGYAVRTIKECLSMAWEQFDVMTTFLDARFICGASHVYLLLMERFKKELNRRHLATSLTRLVKNGEKRHTDFGDSTYLLEPNLKSGHGGLRDYHTLLWYGRIKADIKTRKELEHHGFLSHDEFETLEEALNFIWQVRNMLHYLTGRKCDQLHFDHQVEVAKQLGYHDKKGLAGVEIFLGDLHTRTDFIKQITQVVTEDILFTRSPRFGKPRIKPTKHPGIIIRQRRLYFSSVEEIPSHLELLLKIFVESGRLKIPISLESRRIVADFAPLIDKGFRESPANARDFEKILASSLWEFNVLFVMLATGLLERYIPEMSAIANKIQYNQYHLFPVDKHSIRCVQVINGFKRRKKDSEADLYSAVFNEVRNRRILLLAALFHDIGKGDPASEHSTKGAQITAVILKRLGYNPGEIQEAVFLVQNHLFLVKTATRRDISDEETAVFCASKIETVSRLRKLYLLSVADSMATGSKAWNDWTENLLRDLFLKTLNILKKGELASKKATRVIEAKKAEVLALKRDGWSESSLLRELDSMANRYLLHMAPDVIVEHLELFKKLGNKNFTWKISREANSDVRTVAICGRDKPGFYSKLAGVFFLNNLNILGSQAFSWGGEIVLDIFKVTPPADRIFEAEKWETAEQQLYKALDDDTFLQRLRSKIPKTLTPPKGNILRPNLVKIDNATSSFFTIIEVFTYDFPGLLFAVTNALYRQGLDVRMAMVATKVDQVVDVFYVRSMEDNKIQSDERAEQVKQTILKALPKITMGTE</sequence>
<dbReference type="CDD" id="cd04899">
    <property type="entry name" value="ACT_ACR-UUR-like_2"/>
    <property type="match status" value="1"/>
</dbReference>
<keyword evidence="11" id="KW-1185">Reference proteome</keyword>
<dbReference type="NCBIfam" id="TIGR01693">
    <property type="entry name" value="UTase_glnD"/>
    <property type="match status" value="1"/>
</dbReference>
<dbReference type="HOGENOM" id="CLU_012833_1_0_7"/>
<dbReference type="InterPro" id="IPR006674">
    <property type="entry name" value="HD_domain"/>
</dbReference>
<dbReference type="Gene3D" id="1.20.120.330">
    <property type="entry name" value="Nucleotidyltransferases domain 2"/>
    <property type="match status" value="1"/>
</dbReference>
<dbReference type="Pfam" id="PF01966">
    <property type="entry name" value="HD"/>
    <property type="match status" value="1"/>
</dbReference>
<dbReference type="EC" id="3.1.4.-" evidence="7"/>
<feature type="domain" description="ACT" evidence="8">
    <location>
        <begin position="683"/>
        <end position="763"/>
    </location>
</feature>
<dbReference type="Gene3D" id="1.10.3210.10">
    <property type="entry name" value="Hypothetical protein af1432"/>
    <property type="match status" value="1"/>
</dbReference>
<reference evidence="10 11" key="1">
    <citation type="journal article" date="2009" name="Environ. Microbiol.">
        <title>Genome sequence of Desulfobacterium autotrophicum HRM2, a marine sulfate reducer oxidizing organic carbon completely to carbon dioxide.</title>
        <authorList>
            <person name="Strittmatter A.W."/>
            <person name="Liesegang H."/>
            <person name="Rabus R."/>
            <person name="Decker I."/>
            <person name="Amann J."/>
            <person name="Andres S."/>
            <person name="Henne A."/>
            <person name="Fricke W.F."/>
            <person name="Martinez-Arias R."/>
            <person name="Bartels D."/>
            <person name="Goesmann A."/>
            <person name="Krause L."/>
            <person name="Puehler A."/>
            <person name="Klenk H.P."/>
            <person name="Richter M."/>
            <person name="Schuler M."/>
            <person name="Gloeckner F.O."/>
            <person name="Meyerdierks A."/>
            <person name="Gottschalk G."/>
            <person name="Amann R."/>
        </authorList>
    </citation>
    <scope>NUCLEOTIDE SEQUENCE [LARGE SCALE GENOMIC DNA]</scope>
    <source>
        <strain evidence="11">ATCC 43914 / DSM 3382 / HRM2</strain>
    </source>
</reference>
<dbReference type="CDD" id="cd04900">
    <property type="entry name" value="ACT_UUR-like_1"/>
    <property type="match status" value="1"/>
</dbReference>
<evidence type="ECO:0000256" key="4">
    <source>
        <dbReference type="ARBA" id="ARBA00022801"/>
    </source>
</evidence>
<dbReference type="Proteomes" id="UP000000442">
    <property type="component" value="Chromosome"/>
</dbReference>
<keyword evidence="2 7" id="KW-0548">Nucleotidyltransferase</keyword>
<evidence type="ECO:0000256" key="6">
    <source>
        <dbReference type="ARBA" id="ARBA00023268"/>
    </source>
</evidence>
<evidence type="ECO:0000256" key="2">
    <source>
        <dbReference type="ARBA" id="ARBA00022695"/>
    </source>
</evidence>
<dbReference type="Pfam" id="PF08335">
    <property type="entry name" value="GlnD_UR_UTase"/>
    <property type="match status" value="1"/>
</dbReference>
<evidence type="ECO:0000256" key="1">
    <source>
        <dbReference type="ARBA" id="ARBA00022679"/>
    </source>
</evidence>
<dbReference type="CDD" id="cd05401">
    <property type="entry name" value="NT_GlnE_GlnD_like"/>
    <property type="match status" value="1"/>
</dbReference>
<comment type="cofactor">
    <cofactor evidence="7">
        <name>Mg(2+)</name>
        <dbReference type="ChEBI" id="CHEBI:18420"/>
    </cofactor>
</comment>
<dbReference type="EMBL" id="CP001087">
    <property type="protein sequence ID" value="ACN13798.1"/>
    <property type="molecule type" value="Genomic_DNA"/>
</dbReference>
<dbReference type="Pfam" id="PF03445">
    <property type="entry name" value="DUF294"/>
    <property type="match status" value="1"/>
</dbReference>
<keyword evidence="3" id="KW-0677">Repeat</keyword>
<evidence type="ECO:0000313" key="11">
    <source>
        <dbReference type="Proteomes" id="UP000000442"/>
    </source>
</evidence>
<evidence type="ECO:0000256" key="3">
    <source>
        <dbReference type="ARBA" id="ARBA00022737"/>
    </source>
</evidence>
<dbReference type="SUPFAM" id="SSF55021">
    <property type="entry name" value="ACT-like"/>
    <property type="match status" value="2"/>
</dbReference>
<comment type="catalytic activity">
    <reaction evidence="7">
        <text>[protein-PII]-L-tyrosine + UTP = [protein-PII]-uridylyl-L-tyrosine + diphosphate</text>
        <dbReference type="Rhea" id="RHEA:13673"/>
        <dbReference type="Rhea" id="RHEA-COMP:12147"/>
        <dbReference type="Rhea" id="RHEA-COMP:12148"/>
        <dbReference type="ChEBI" id="CHEBI:33019"/>
        <dbReference type="ChEBI" id="CHEBI:46398"/>
        <dbReference type="ChEBI" id="CHEBI:46858"/>
        <dbReference type="ChEBI" id="CHEBI:90602"/>
        <dbReference type="EC" id="2.7.7.59"/>
    </reaction>
</comment>
<feature type="domain" description="ACT" evidence="8">
    <location>
        <begin position="794"/>
        <end position="871"/>
    </location>
</feature>